<organism evidence="6 7">
    <name type="scientific">Tanacetum coccineum</name>
    <dbReference type="NCBI Taxonomy" id="301880"/>
    <lineage>
        <taxon>Eukaryota</taxon>
        <taxon>Viridiplantae</taxon>
        <taxon>Streptophyta</taxon>
        <taxon>Embryophyta</taxon>
        <taxon>Tracheophyta</taxon>
        <taxon>Spermatophyta</taxon>
        <taxon>Magnoliopsida</taxon>
        <taxon>eudicotyledons</taxon>
        <taxon>Gunneridae</taxon>
        <taxon>Pentapetalae</taxon>
        <taxon>asterids</taxon>
        <taxon>campanulids</taxon>
        <taxon>Asterales</taxon>
        <taxon>Asteraceae</taxon>
        <taxon>Asteroideae</taxon>
        <taxon>Anthemideae</taxon>
        <taxon>Anthemidinae</taxon>
        <taxon>Tanacetum</taxon>
    </lineage>
</organism>
<feature type="region of interest" description="Disordered" evidence="2">
    <location>
        <begin position="76"/>
        <end position="129"/>
    </location>
</feature>
<evidence type="ECO:0000256" key="1">
    <source>
        <dbReference type="SAM" id="Coils"/>
    </source>
</evidence>
<feature type="compositionally biased region" description="Basic and acidic residues" evidence="2">
    <location>
        <begin position="398"/>
        <end position="412"/>
    </location>
</feature>
<keyword evidence="6" id="KW-0808">Transferase</keyword>
<dbReference type="Gene3D" id="3.60.10.10">
    <property type="entry name" value="Endonuclease/exonuclease/phosphatase"/>
    <property type="match status" value="1"/>
</dbReference>
<proteinExistence type="predicted"/>
<feature type="compositionally biased region" description="Low complexity" evidence="2">
    <location>
        <begin position="105"/>
        <end position="124"/>
    </location>
</feature>
<dbReference type="InterPro" id="IPR000477">
    <property type="entry name" value="RT_dom"/>
</dbReference>
<dbReference type="SUPFAM" id="SSF56219">
    <property type="entry name" value="DNase I-like"/>
    <property type="match status" value="1"/>
</dbReference>
<dbReference type="Proteomes" id="UP001151760">
    <property type="component" value="Unassembled WGS sequence"/>
</dbReference>
<feature type="domain" description="Reverse transcriptase zinc-binding" evidence="5">
    <location>
        <begin position="1184"/>
        <end position="1268"/>
    </location>
</feature>
<reference evidence="6" key="1">
    <citation type="journal article" date="2022" name="Int. J. Mol. Sci.">
        <title>Draft Genome of Tanacetum Coccineum: Genomic Comparison of Closely Related Tanacetum-Family Plants.</title>
        <authorList>
            <person name="Yamashiro T."/>
            <person name="Shiraishi A."/>
            <person name="Nakayama K."/>
            <person name="Satake H."/>
        </authorList>
    </citation>
    <scope>NUCLEOTIDE SEQUENCE</scope>
</reference>
<feature type="domain" description="Reverse transcriptase" evidence="3">
    <location>
        <begin position="897"/>
        <end position="1043"/>
    </location>
</feature>
<evidence type="ECO:0000313" key="7">
    <source>
        <dbReference type="Proteomes" id="UP001151760"/>
    </source>
</evidence>
<dbReference type="Pfam" id="PF00078">
    <property type="entry name" value="RVT_1"/>
    <property type="match status" value="1"/>
</dbReference>
<evidence type="ECO:0000313" key="6">
    <source>
        <dbReference type="EMBL" id="GJT19247.1"/>
    </source>
</evidence>
<evidence type="ECO:0000259" key="3">
    <source>
        <dbReference type="Pfam" id="PF00078"/>
    </source>
</evidence>
<keyword evidence="6" id="KW-0695">RNA-directed DNA polymerase</keyword>
<feature type="domain" description="Endonuclease/exonuclease/phosphatase" evidence="4">
    <location>
        <begin position="439"/>
        <end position="664"/>
    </location>
</feature>
<dbReference type="Pfam" id="PF03372">
    <property type="entry name" value="Exo_endo_phos"/>
    <property type="match status" value="1"/>
</dbReference>
<feature type="compositionally biased region" description="Basic and acidic residues" evidence="2">
    <location>
        <begin position="20"/>
        <end position="33"/>
    </location>
</feature>
<name>A0ABQ5BZJ1_9ASTR</name>
<keyword evidence="1" id="KW-0175">Coiled coil</keyword>
<feature type="compositionally biased region" description="Basic and acidic residues" evidence="2">
    <location>
        <begin position="77"/>
        <end position="92"/>
    </location>
</feature>
<sequence>MEQIRRSSMRQPKIPNHFNDSVHDLNRKKDLSKNKVNKVTSKSVCKDNADKECLGQDENDCLDCLDKIDGHICGSYGKEKSQEKSKEVRDYGSVDGNGDISASQSCDPSNTTSTNDSVSTPTPNHTDKICDTTELKHNKQGSGSATNKNFASIVNILNEVNSNKLDFVMPDIDEDGINIVKFEDKLVKDGCRKWENTVCGYFVGTKMELIGDEGMHYVVENGPWIIHNKTIIVQQWDPDTQKGISTIASSLGKPIIMDAMTTKMCHQGAKKYGFARVLVEVNVVQGCQDSIIMQYYDEQKVFGHALLNCQKIPRGEAEIHLKNKEKTKTVDSDGFVGINKKRNSSTNAGGGVRVTEMRYRAIVKPAQIPVKKAVNDSRKDKENNKEDSINGTKAKTKEKKEDETCNKEVSDQNHTEENVYEDYSDIANFLTNNEALNKTWNVRGLSKKARHNEVKSFIKNEQLKVYAVLETHIKENNVSKICDKVFDKWEWVSNAKWSPSSCRIIIGWDRSQVKVMVLHSSDQVVFCLIEDISKTFSMLCTFVYARNDGKNRRELWKELETQSLFANGKPWCLMGDFNVTLKIDVHNEGMSCSSTDMIEFQECINKIEVEDLNKSGCHFTWTKSLQNPDTAVIKKLDRILGNGTFISRFPRVQACFLPFIVSDHSQAVMVLPNCIKKRNRAFRFSNYLTEKKEFLPLVKQSWCVNVEGHKMYILVQKLKRLKMVLKRMSWEKGNLTERVVALKEELKVIQIRSIENVHDAEIRKAAVNKLMEYNEAVNDELKLLYQMAKVEWLQEGDRNTAYFHQVIKEKRNTNDIKNKAELFTKQVNDYEANILYKEVTLQEVEDALKSIDDNKAPGPDGYTARFFKAAWEIVRSDVYDAIKEFFRKGKCWEKSMQQLFLWTVGFSICVNGKSFGYFKGGRGLRQGDPISSYLFTIVMEVLNLIIQSQIVQKGNFKYHSGCEELKITNLCFADDLFILCNGDCESVKVIKLALEEFGSTSGLVPNLGKSTMFYRYINEDLKNKILEIVSFAVGKLPVRYLGVLLVTISLKVKDCKCLVDKHLEGILIGFKPFEKWSDVLMIKYLWNVASKKDSLWVKWVSIYRLKGRSLWEIDIDNNASWGWKRLMEKINGIKEPTGPIDKLVSRRQIYSVGFENNAIVASMAQMGQNSLPDDWSKDKNMVNFSINRAWKDLSENFGKVDWCNVVWFSNMIPRHAFIVWLLMLGRLPTQDRISKWHPNKSMKCTLCSDEMYNHEHLFFKCQYADKIWREARIKCQMKGMSNEWKSIIDELIRLSKRNSRIFQSIRKDWKEVWDNIEEVVKMKLSILKVKRTGEVTSAYNLWGIVLS</sequence>
<reference evidence="6" key="2">
    <citation type="submission" date="2022-01" db="EMBL/GenBank/DDBJ databases">
        <authorList>
            <person name="Yamashiro T."/>
            <person name="Shiraishi A."/>
            <person name="Satake H."/>
            <person name="Nakayama K."/>
        </authorList>
    </citation>
    <scope>NUCLEOTIDE SEQUENCE</scope>
</reference>
<comment type="caution">
    <text evidence="6">The sequence shown here is derived from an EMBL/GenBank/DDBJ whole genome shotgun (WGS) entry which is preliminary data.</text>
</comment>
<evidence type="ECO:0000259" key="5">
    <source>
        <dbReference type="Pfam" id="PF13966"/>
    </source>
</evidence>
<dbReference type="InterPro" id="IPR036691">
    <property type="entry name" value="Endo/exonu/phosph_ase_sf"/>
</dbReference>
<dbReference type="EMBL" id="BQNB010013702">
    <property type="protein sequence ID" value="GJT19247.1"/>
    <property type="molecule type" value="Genomic_DNA"/>
</dbReference>
<keyword evidence="6" id="KW-0548">Nucleotidyltransferase</keyword>
<dbReference type="PANTHER" id="PTHR33116">
    <property type="entry name" value="REVERSE TRANSCRIPTASE ZINC-BINDING DOMAIN-CONTAINING PROTEIN-RELATED-RELATED"/>
    <property type="match status" value="1"/>
</dbReference>
<dbReference type="InterPro" id="IPR026960">
    <property type="entry name" value="RVT-Znf"/>
</dbReference>
<dbReference type="InterPro" id="IPR043502">
    <property type="entry name" value="DNA/RNA_pol_sf"/>
</dbReference>
<dbReference type="GO" id="GO:0003964">
    <property type="term" value="F:RNA-directed DNA polymerase activity"/>
    <property type="evidence" value="ECO:0007669"/>
    <property type="project" value="UniProtKB-KW"/>
</dbReference>
<feature type="coiled-coil region" evidence="1">
    <location>
        <begin position="725"/>
        <end position="752"/>
    </location>
</feature>
<keyword evidence="7" id="KW-1185">Reference proteome</keyword>
<gene>
    <name evidence="6" type="ORF">Tco_0877953</name>
</gene>
<dbReference type="PANTHER" id="PTHR33116:SF84">
    <property type="entry name" value="RNA-DIRECTED DNA POLYMERASE"/>
    <property type="match status" value="1"/>
</dbReference>
<evidence type="ECO:0000259" key="4">
    <source>
        <dbReference type="Pfam" id="PF03372"/>
    </source>
</evidence>
<feature type="region of interest" description="Disordered" evidence="2">
    <location>
        <begin position="1"/>
        <end position="33"/>
    </location>
</feature>
<dbReference type="InterPro" id="IPR005135">
    <property type="entry name" value="Endo/exonuclease/phosphatase"/>
</dbReference>
<dbReference type="SUPFAM" id="SSF56672">
    <property type="entry name" value="DNA/RNA polymerases"/>
    <property type="match status" value="1"/>
</dbReference>
<feature type="region of interest" description="Disordered" evidence="2">
    <location>
        <begin position="370"/>
        <end position="412"/>
    </location>
</feature>
<feature type="compositionally biased region" description="Basic and acidic residues" evidence="2">
    <location>
        <begin position="373"/>
        <end position="388"/>
    </location>
</feature>
<accession>A0ABQ5BZJ1</accession>
<evidence type="ECO:0000256" key="2">
    <source>
        <dbReference type="SAM" id="MobiDB-lite"/>
    </source>
</evidence>
<protein>
    <submittedName>
        <fullName evidence="6">RNA-directed DNA polymerase, eukaryota, reverse transcriptase zinc-binding domain protein</fullName>
    </submittedName>
</protein>
<dbReference type="Pfam" id="PF13966">
    <property type="entry name" value="zf-RVT"/>
    <property type="match status" value="1"/>
</dbReference>